<dbReference type="AlphaFoldDB" id="A0A2J6QRH5"/>
<evidence type="ECO:0000256" key="1">
    <source>
        <dbReference type="SAM" id="Phobius"/>
    </source>
</evidence>
<dbReference type="OrthoDB" id="426718at2759"/>
<organism evidence="2 3">
    <name type="scientific">Hyaloscypha variabilis (strain UAMH 11265 / GT02V1 / F)</name>
    <name type="common">Meliniomyces variabilis</name>
    <dbReference type="NCBI Taxonomy" id="1149755"/>
    <lineage>
        <taxon>Eukaryota</taxon>
        <taxon>Fungi</taxon>
        <taxon>Dikarya</taxon>
        <taxon>Ascomycota</taxon>
        <taxon>Pezizomycotina</taxon>
        <taxon>Leotiomycetes</taxon>
        <taxon>Helotiales</taxon>
        <taxon>Hyaloscyphaceae</taxon>
        <taxon>Hyaloscypha</taxon>
        <taxon>Hyaloscypha variabilis</taxon>
    </lineage>
</organism>
<dbReference type="Pfam" id="PF11913">
    <property type="entry name" value="DUF3431"/>
    <property type="match status" value="1"/>
</dbReference>
<protein>
    <submittedName>
        <fullName evidence="2">Uncharacterized protein</fullName>
    </submittedName>
</protein>
<evidence type="ECO:0000313" key="3">
    <source>
        <dbReference type="Proteomes" id="UP000235786"/>
    </source>
</evidence>
<sequence>MANKYKGFLIVSTICLLLLGYYQFTEYRAWWSFPLYDDGLRDGEVGDKVIIMAKLAVEDTSWVAEHLSDWQHAIYTVNDPFSRLHTSTNKGHESLAYLTYIISHYHSLPSTLLFLHAHRSGRRRGWHTDAWDWDNVRSVKSLNLSYVQKEGYVNLRCNWKPGCRPQDYTPNGHVSKQIWLEVLGPGSNGTEDEVPEMVGQPCCAQFAVSKMQVKQRPLEDYISYRQWVLDTELEDEKSGRVMEFLWHVIFGKGAVFCPEPSACYCNLYGRCDGVL</sequence>
<keyword evidence="3" id="KW-1185">Reference proteome</keyword>
<name>A0A2J6QRH5_HYAVF</name>
<keyword evidence="1" id="KW-0812">Transmembrane</keyword>
<keyword evidence="1" id="KW-1133">Transmembrane helix</keyword>
<proteinExistence type="predicted"/>
<evidence type="ECO:0000313" key="2">
    <source>
        <dbReference type="EMBL" id="PMD28860.1"/>
    </source>
</evidence>
<dbReference type="STRING" id="1149755.A0A2J6QRH5"/>
<feature type="transmembrane region" description="Helical" evidence="1">
    <location>
        <begin position="7"/>
        <end position="24"/>
    </location>
</feature>
<gene>
    <name evidence="2" type="ORF">L207DRAFT_550146</name>
</gene>
<keyword evidence="1" id="KW-0472">Membrane</keyword>
<accession>A0A2J6QRH5</accession>
<dbReference type="InterPro" id="IPR021838">
    <property type="entry name" value="DUF3431"/>
</dbReference>
<reference evidence="2 3" key="1">
    <citation type="submission" date="2016-04" db="EMBL/GenBank/DDBJ databases">
        <title>A degradative enzymes factory behind the ericoid mycorrhizal symbiosis.</title>
        <authorList>
            <consortium name="DOE Joint Genome Institute"/>
            <person name="Martino E."/>
            <person name="Morin E."/>
            <person name="Grelet G."/>
            <person name="Kuo A."/>
            <person name="Kohler A."/>
            <person name="Daghino S."/>
            <person name="Barry K."/>
            <person name="Choi C."/>
            <person name="Cichocki N."/>
            <person name="Clum A."/>
            <person name="Copeland A."/>
            <person name="Hainaut M."/>
            <person name="Haridas S."/>
            <person name="Labutti K."/>
            <person name="Lindquist E."/>
            <person name="Lipzen A."/>
            <person name="Khouja H.-R."/>
            <person name="Murat C."/>
            <person name="Ohm R."/>
            <person name="Olson A."/>
            <person name="Spatafora J."/>
            <person name="Veneault-Fourrey C."/>
            <person name="Henrissat B."/>
            <person name="Grigoriev I."/>
            <person name="Martin F."/>
            <person name="Perotto S."/>
        </authorList>
    </citation>
    <scope>NUCLEOTIDE SEQUENCE [LARGE SCALE GENOMIC DNA]</scope>
    <source>
        <strain evidence="2 3">F</strain>
    </source>
</reference>
<dbReference type="PANTHER" id="PTHR37490:SF2">
    <property type="match status" value="1"/>
</dbReference>
<dbReference type="Proteomes" id="UP000235786">
    <property type="component" value="Unassembled WGS sequence"/>
</dbReference>
<dbReference type="PANTHER" id="PTHR37490">
    <property type="entry name" value="EXPRESSED PROTEIN"/>
    <property type="match status" value="1"/>
</dbReference>
<dbReference type="EMBL" id="KZ613982">
    <property type="protein sequence ID" value="PMD28860.1"/>
    <property type="molecule type" value="Genomic_DNA"/>
</dbReference>